<dbReference type="InterPro" id="IPR044824">
    <property type="entry name" value="MAIN-like"/>
</dbReference>
<gene>
    <name evidence="3" type="ORF">TSUD_58450</name>
</gene>
<name>A0A2Z6NBN3_TRISU</name>
<dbReference type="Proteomes" id="UP000242715">
    <property type="component" value="Unassembled WGS sequence"/>
</dbReference>
<accession>A0A2Z6NBN3</accession>
<dbReference type="PANTHER" id="PTHR46033:SF8">
    <property type="entry name" value="PROTEIN MAINTENANCE OF MERISTEMS-LIKE"/>
    <property type="match status" value="1"/>
</dbReference>
<evidence type="ECO:0000313" key="4">
    <source>
        <dbReference type="Proteomes" id="UP000242715"/>
    </source>
</evidence>
<proteinExistence type="predicted"/>
<dbReference type="AlphaFoldDB" id="A0A2Z6NBN3"/>
<feature type="region of interest" description="Disordered" evidence="1">
    <location>
        <begin position="528"/>
        <end position="559"/>
    </location>
</feature>
<feature type="compositionally biased region" description="Low complexity" evidence="1">
    <location>
        <begin position="537"/>
        <end position="549"/>
    </location>
</feature>
<keyword evidence="4" id="KW-1185">Reference proteome</keyword>
<evidence type="ECO:0000256" key="1">
    <source>
        <dbReference type="SAM" id="MobiDB-lite"/>
    </source>
</evidence>
<sequence length="601" mass="68422">MHCGTLFMKCTGRNFTAVHLFIKLVRTRGRDGRIRHAGVGRGVSMPVEQEQDIEQPVIVEQPMMQEDVAQHGWSRGPLDTSLLTRYADHVARYIWFGMERIEGAKPELRIASLGSKLTGWVPGPGEHHPNIQGWLDESGLKWLERTSLSKVDPQILSAFTERWHPETSSFHMPFGEMTITLDDVACLLHIPVTGIFYTPVPVSMEEAAALATELLGVPYEEAYLETSRQRGGTFTQQWIYDCWKRNLHMYHIYDCAARAYLLLLVGCTILTDKSYTRVNAKWLPMFRDLPTLNRFSWASAALVCLYDNLNDASMFTTHALAGYPTLLQCWIHEYFPTLGRRGESVHRCDEMGYPRAMRWVYKQGKTKLPAYRPIMDALTPSDVIWRPFEGHRESVHRCDEMGYPRAMRWVYKQGKTKLPAYRPIMDALTPSDVIWRPFEGHRGSIPSDLITCFSGYLRGCTVVPYLPESLWSGYHTSVDRILQLTRPVRFDAETTADYLAWYYTVSHPILCRPDDDPHGAPPIPQFVPAYAPPEADPVPQDAPAQDAPPAHAPPSGEQRRMDAIVSALERFIAQVDADRDDDVFDDIFYALDVARGDKDID</sequence>
<dbReference type="EMBL" id="DF973388">
    <property type="protein sequence ID" value="GAU29079.1"/>
    <property type="molecule type" value="Genomic_DNA"/>
</dbReference>
<evidence type="ECO:0000259" key="2">
    <source>
        <dbReference type="Pfam" id="PF10536"/>
    </source>
</evidence>
<reference evidence="4" key="1">
    <citation type="journal article" date="2017" name="Front. Plant Sci.">
        <title>Climate Clever Clovers: New Paradigm to Reduce the Environmental Footprint of Ruminants by Breeding Low Methanogenic Forages Utilizing Haplotype Variation.</title>
        <authorList>
            <person name="Kaur P."/>
            <person name="Appels R."/>
            <person name="Bayer P.E."/>
            <person name="Keeble-Gagnere G."/>
            <person name="Wang J."/>
            <person name="Hirakawa H."/>
            <person name="Shirasawa K."/>
            <person name="Vercoe P."/>
            <person name="Stefanova K."/>
            <person name="Durmic Z."/>
            <person name="Nichols P."/>
            <person name="Revell C."/>
            <person name="Isobe S.N."/>
            <person name="Edwards D."/>
            <person name="Erskine W."/>
        </authorList>
    </citation>
    <scope>NUCLEOTIDE SEQUENCE [LARGE SCALE GENOMIC DNA]</scope>
    <source>
        <strain evidence="4">cv. Daliak</strain>
    </source>
</reference>
<dbReference type="InterPro" id="IPR019557">
    <property type="entry name" value="AminoTfrase-like_pln_mobile"/>
</dbReference>
<evidence type="ECO:0000313" key="3">
    <source>
        <dbReference type="EMBL" id="GAU29079.1"/>
    </source>
</evidence>
<feature type="domain" description="Aminotransferase-like plant mobile" evidence="2">
    <location>
        <begin position="143"/>
        <end position="391"/>
    </location>
</feature>
<protein>
    <recommendedName>
        <fullName evidence="2">Aminotransferase-like plant mobile domain-containing protein</fullName>
    </recommendedName>
</protein>
<organism evidence="3 4">
    <name type="scientific">Trifolium subterraneum</name>
    <name type="common">Subterranean clover</name>
    <dbReference type="NCBI Taxonomy" id="3900"/>
    <lineage>
        <taxon>Eukaryota</taxon>
        <taxon>Viridiplantae</taxon>
        <taxon>Streptophyta</taxon>
        <taxon>Embryophyta</taxon>
        <taxon>Tracheophyta</taxon>
        <taxon>Spermatophyta</taxon>
        <taxon>Magnoliopsida</taxon>
        <taxon>eudicotyledons</taxon>
        <taxon>Gunneridae</taxon>
        <taxon>Pentapetalae</taxon>
        <taxon>rosids</taxon>
        <taxon>fabids</taxon>
        <taxon>Fabales</taxon>
        <taxon>Fabaceae</taxon>
        <taxon>Papilionoideae</taxon>
        <taxon>50 kb inversion clade</taxon>
        <taxon>NPAAA clade</taxon>
        <taxon>Hologalegina</taxon>
        <taxon>IRL clade</taxon>
        <taxon>Trifolieae</taxon>
        <taxon>Trifolium</taxon>
    </lineage>
</organism>
<dbReference type="Pfam" id="PF10536">
    <property type="entry name" value="PMD"/>
    <property type="match status" value="1"/>
</dbReference>
<dbReference type="GO" id="GO:0010073">
    <property type="term" value="P:meristem maintenance"/>
    <property type="evidence" value="ECO:0007669"/>
    <property type="project" value="InterPro"/>
</dbReference>
<dbReference type="PANTHER" id="PTHR46033">
    <property type="entry name" value="PROTEIN MAIN-LIKE 2"/>
    <property type="match status" value="1"/>
</dbReference>
<dbReference type="OrthoDB" id="1432219at2759"/>